<sequence>MEGPKMPDGIQSDASIASKHATAIAKSLAALSSDLPTKDTSSHLQGNESAKTTIDKQASFSGELSSKLGTFVGLIKGVHSDFQVMDEEISQDVQASGEK</sequence>
<comment type="caution">
    <text evidence="2">The sequence shown here is derived from an EMBL/GenBank/DDBJ whole genome shotgun (WGS) entry which is preliminary data.</text>
</comment>
<organism evidence="2 3">
    <name type="scientific">Streptococcus oricebi</name>
    <dbReference type="NCBI Taxonomy" id="1547447"/>
    <lineage>
        <taxon>Bacteria</taxon>
        <taxon>Bacillati</taxon>
        <taxon>Bacillota</taxon>
        <taxon>Bacilli</taxon>
        <taxon>Lactobacillales</taxon>
        <taxon>Streptococcaceae</taxon>
        <taxon>Streptococcus</taxon>
    </lineage>
</organism>
<protein>
    <submittedName>
        <fullName evidence="2">TIGR04197 family type VII secretion effector</fullName>
    </submittedName>
</protein>
<evidence type="ECO:0000256" key="1">
    <source>
        <dbReference type="SAM" id="MobiDB-lite"/>
    </source>
</evidence>
<proteinExistence type="predicted"/>
<dbReference type="EMBL" id="PRDG01000005">
    <property type="protein sequence ID" value="MBP2624050.1"/>
    <property type="molecule type" value="Genomic_DNA"/>
</dbReference>
<accession>A0ABS5B5M3</accession>
<evidence type="ECO:0000313" key="2">
    <source>
        <dbReference type="EMBL" id="MBP2624050.1"/>
    </source>
</evidence>
<reference evidence="2 3" key="1">
    <citation type="submission" date="2018-02" db="EMBL/GenBank/DDBJ databases">
        <title>Draft genome sequence of Streptococcus oricebi CCUG 70868T type strain.</title>
        <authorList>
            <person name="Mendez V."/>
            <person name="Salva-Serra F."/>
            <person name="Jaen-Luchoro D."/>
            <person name="Gonzales-Siles L."/>
            <person name="Karlsson R."/>
            <person name="Engstrom-Jakobsson H."/>
            <person name="Busquets A."/>
            <person name="Gomila M."/>
            <person name="Pineiro-Iglesias B."/>
            <person name="Bennasar-Figueras A."/>
            <person name="Seeger M."/>
            <person name="Moore E."/>
        </authorList>
    </citation>
    <scope>NUCLEOTIDE SEQUENCE [LARGE SCALE GENOMIC DNA]</scope>
    <source>
        <strain evidence="2 3">CCUG 70868</strain>
    </source>
</reference>
<name>A0ABS5B5M3_9STRE</name>
<dbReference type="Proteomes" id="UP001519296">
    <property type="component" value="Unassembled WGS sequence"/>
</dbReference>
<feature type="region of interest" description="Disordered" evidence="1">
    <location>
        <begin position="34"/>
        <end position="58"/>
    </location>
</feature>
<dbReference type="NCBIfam" id="TIGR04197">
    <property type="entry name" value="T7SS_SACOL2603"/>
    <property type="match status" value="1"/>
</dbReference>
<dbReference type="InterPro" id="IPR021477">
    <property type="entry name" value="TVIIS_effector_SACOL2603_fam"/>
</dbReference>
<evidence type="ECO:0000313" key="3">
    <source>
        <dbReference type="Proteomes" id="UP001519296"/>
    </source>
</evidence>
<gene>
    <name evidence="2" type="ORF">C4K46_08880</name>
</gene>
<feature type="compositionally biased region" description="Polar residues" evidence="1">
    <location>
        <begin position="42"/>
        <end position="58"/>
    </location>
</feature>
<keyword evidence="3" id="KW-1185">Reference proteome</keyword>